<dbReference type="InterPro" id="IPR046341">
    <property type="entry name" value="SET_dom_sf"/>
</dbReference>
<comment type="caution">
    <text evidence="9">The sequence shown here is derived from an EMBL/GenBank/DDBJ whole genome shotgun (WGS) entry which is preliminary data.</text>
</comment>
<keyword evidence="10" id="KW-1185">Reference proteome</keyword>
<comment type="subcellular location">
    <subcellularLocation>
        <location evidence="1">Chromosome</location>
    </subcellularLocation>
</comment>
<evidence type="ECO:0000256" key="3">
    <source>
        <dbReference type="ARBA" id="ARBA00022603"/>
    </source>
</evidence>
<dbReference type="EMBL" id="JAEPQZ010000010">
    <property type="protein sequence ID" value="KAG2176479.1"/>
    <property type="molecule type" value="Genomic_DNA"/>
</dbReference>
<dbReference type="PANTHER" id="PTHR46223:SF3">
    <property type="entry name" value="HISTONE-LYSINE N-METHYLTRANSFERASE SET-23"/>
    <property type="match status" value="1"/>
</dbReference>
<dbReference type="InterPro" id="IPR001214">
    <property type="entry name" value="SET_dom"/>
</dbReference>
<dbReference type="GO" id="GO:0005694">
    <property type="term" value="C:chromosome"/>
    <property type="evidence" value="ECO:0007669"/>
    <property type="project" value="UniProtKB-SubCell"/>
</dbReference>
<dbReference type="SMART" id="SM00317">
    <property type="entry name" value="SET"/>
    <property type="match status" value="1"/>
</dbReference>
<dbReference type="AlphaFoldDB" id="A0A8H7PN67"/>
<reference evidence="9" key="1">
    <citation type="submission" date="2020-12" db="EMBL/GenBank/DDBJ databases">
        <title>Metabolic potential, ecology and presence of endohyphal bacteria is reflected in genomic diversity of Mucoromycotina.</title>
        <authorList>
            <person name="Muszewska A."/>
            <person name="Okrasinska A."/>
            <person name="Steczkiewicz K."/>
            <person name="Drgas O."/>
            <person name="Orlowska M."/>
            <person name="Perlinska-Lenart U."/>
            <person name="Aleksandrzak-Piekarczyk T."/>
            <person name="Szatraj K."/>
            <person name="Zielenkiewicz U."/>
            <person name="Pilsyk S."/>
            <person name="Malc E."/>
            <person name="Mieczkowski P."/>
            <person name="Kruszewska J.S."/>
            <person name="Biernat P."/>
            <person name="Pawlowska J."/>
        </authorList>
    </citation>
    <scope>NUCLEOTIDE SEQUENCE</scope>
    <source>
        <strain evidence="9">WA0000067209</strain>
    </source>
</reference>
<organism evidence="9 10">
    <name type="scientific">Mortierella isabellina</name>
    <name type="common">Filamentous fungus</name>
    <name type="synonym">Umbelopsis isabellina</name>
    <dbReference type="NCBI Taxonomy" id="91625"/>
    <lineage>
        <taxon>Eukaryota</taxon>
        <taxon>Fungi</taxon>
        <taxon>Fungi incertae sedis</taxon>
        <taxon>Mucoromycota</taxon>
        <taxon>Mucoromycotina</taxon>
        <taxon>Umbelopsidomycetes</taxon>
        <taxon>Umbelopsidales</taxon>
        <taxon>Umbelopsidaceae</taxon>
        <taxon>Umbelopsis</taxon>
    </lineage>
</organism>
<evidence type="ECO:0000256" key="5">
    <source>
        <dbReference type="ARBA" id="ARBA00022691"/>
    </source>
</evidence>
<evidence type="ECO:0000256" key="4">
    <source>
        <dbReference type="ARBA" id="ARBA00022679"/>
    </source>
</evidence>
<dbReference type="SUPFAM" id="SSF82199">
    <property type="entry name" value="SET domain"/>
    <property type="match status" value="1"/>
</dbReference>
<evidence type="ECO:0000313" key="10">
    <source>
        <dbReference type="Proteomes" id="UP000654370"/>
    </source>
</evidence>
<evidence type="ECO:0000256" key="6">
    <source>
        <dbReference type="ARBA" id="ARBA00022723"/>
    </source>
</evidence>
<dbReference type="Gene3D" id="2.170.270.10">
    <property type="entry name" value="SET domain"/>
    <property type="match status" value="1"/>
</dbReference>
<keyword evidence="7" id="KW-0862">Zinc</keyword>
<proteinExistence type="predicted"/>
<dbReference type="OrthoDB" id="308383at2759"/>
<dbReference type="Proteomes" id="UP000654370">
    <property type="component" value="Unassembled WGS sequence"/>
</dbReference>
<dbReference type="GO" id="GO:0042054">
    <property type="term" value="F:histone methyltransferase activity"/>
    <property type="evidence" value="ECO:0007669"/>
    <property type="project" value="InterPro"/>
</dbReference>
<dbReference type="InterPro" id="IPR007728">
    <property type="entry name" value="Pre-SET_dom"/>
</dbReference>
<sequence length="346" mass="39339">MSLASDSVKEPEALKTPEMDLSEPWQVISVALQDAFDDIKQKRPFTFTKSAIINEEQLNFPDMAVDDQKDVEMLTMPPLDRSPTRSSEPVYKTIEEALENPIESADLSHEQPMADEIIPLYITQHTTAWPLITVINELDENVEPAIEYSNELRFHKHTSVPSSQYPGCPCEEGGSYKKDGTMLSTMSSNIHECNSWCGCPGDCPNRVTQQPRSIPLMVERVCKDDVMAWAVKAQKFILEGTYIDQYVGEVITTRIATKRSMKYTLEEETMVLDMRLGSNYDSPIFAIDPVVYGNVTRFFRHSENPNTKIVAIYSESSDLHFHRLAFFSIKDIEAGEELTFTNWNKD</sequence>
<feature type="domain" description="SET" evidence="8">
    <location>
        <begin position="219"/>
        <end position="343"/>
    </location>
</feature>
<dbReference type="GO" id="GO:0005634">
    <property type="term" value="C:nucleus"/>
    <property type="evidence" value="ECO:0007669"/>
    <property type="project" value="InterPro"/>
</dbReference>
<dbReference type="PANTHER" id="PTHR46223">
    <property type="entry name" value="HISTONE-LYSINE N-METHYLTRANSFERASE SUV39H"/>
    <property type="match status" value="1"/>
</dbReference>
<evidence type="ECO:0000256" key="7">
    <source>
        <dbReference type="ARBA" id="ARBA00022833"/>
    </source>
</evidence>
<evidence type="ECO:0000256" key="2">
    <source>
        <dbReference type="ARBA" id="ARBA00022454"/>
    </source>
</evidence>
<keyword evidence="3" id="KW-0489">Methyltransferase</keyword>
<dbReference type="Pfam" id="PF05033">
    <property type="entry name" value="Pre-SET"/>
    <property type="match status" value="1"/>
</dbReference>
<accession>A0A8H7PN67</accession>
<keyword evidence="5" id="KW-0949">S-adenosyl-L-methionine</keyword>
<keyword evidence="4" id="KW-0808">Transferase</keyword>
<dbReference type="PROSITE" id="PS50280">
    <property type="entry name" value="SET"/>
    <property type="match status" value="1"/>
</dbReference>
<evidence type="ECO:0000256" key="1">
    <source>
        <dbReference type="ARBA" id="ARBA00004286"/>
    </source>
</evidence>
<dbReference type="InterPro" id="IPR050973">
    <property type="entry name" value="H3K9_Histone-Lys_N-MTase"/>
</dbReference>
<name>A0A8H7PN67_MORIS</name>
<keyword evidence="2" id="KW-0158">Chromosome</keyword>
<dbReference type="GO" id="GO:0008270">
    <property type="term" value="F:zinc ion binding"/>
    <property type="evidence" value="ECO:0007669"/>
    <property type="project" value="InterPro"/>
</dbReference>
<dbReference type="Pfam" id="PF00856">
    <property type="entry name" value="SET"/>
    <property type="match status" value="1"/>
</dbReference>
<gene>
    <name evidence="9" type="ORF">INT43_005719</name>
</gene>
<evidence type="ECO:0000313" key="9">
    <source>
        <dbReference type="EMBL" id="KAG2176479.1"/>
    </source>
</evidence>
<dbReference type="GO" id="GO:0032259">
    <property type="term" value="P:methylation"/>
    <property type="evidence" value="ECO:0007669"/>
    <property type="project" value="UniProtKB-KW"/>
</dbReference>
<keyword evidence="6" id="KW-0479">Metal-binding</keyword>
<protein>
    <recommendedName>
        <fullName evidence="8">SET domain-containing protein</fullName>
    </recommendedName>
</protein>
<evidence type="ECO:0000259" key="8">
    <source>
        <dbReference type="PROSITE" id="PS50280"/>
    </source>
</evidence>